<dbReference type="PANTHER" id="PTHR10909:SF250">
    <property type="entry name" value="PEROXISOMAL ACYL-COENZYME A OXIDASE 1"/>
    <property type="match status" value="1"/>
</dbReference>
<dbReference type="InterPro" id="IPR037069">
    <property type="entry name" value="AcylCoA_DH/ox_N_sf"/>
</dbReference>
<dbReference type="GO" id="GO:0033540">
    <property type="term" value="P:fatty acid beta-oxidation using acyl-CoA oxidase"/>
    <property type="evidence" value="ECO:0007669"/>
    <property type="project" value="TreeGrafter"/>
</dbReference>
<dbReference type="Gene3D" id="1.10.540.10">
    <property type="entry name" value="Acyl-CoA dehydrogenase/oxidase, N-terminal domain"/>
    <property type="match status" value="1"/>
</dbReference>
<protein>
    <recommendedName>
        <fullName evidence="2">Acyl-coenzyme A oxidase N-terminal domain-containing protein</fullName>
    </recommendedName>
</protein>
<dbReference type="GO" id="GO:0005504">
    <property type="term" value="F:fatty acid binding"/>
    <property type="evidence" value="ECO:0007669"/>
    <property type="project" value="TreeGrafter"/>
</dbReference>
<evidence type="ECO:0000259" key="2">
    <source>
        <dbReference type="Pfam" id="PF14749"/>
    </source>
</evidence>
<dbReference type="STRING" id="188477.A0A3S0ZD64"/>
<dbReference type="GO" id="GO:0005777">
    <property type="term" value="C:peroxisome"/>
    <property type="evidence" value="ECO:0007669"/>
    <property type="project" value="InterPro"/>
</dbReference>
<evidence type="ECO:0000313" key="4">
    <source>
        <dbReference type="Proteomes" id="UP000271974"/>
    </source>
</evidence>
<comment type="caution">
    <text evidence="3">The sequence shown here is derived from an EMBL/GenBank/DDBJ whole genome shotgun (WGS) entry which is preliminary data.</text>
</comment>
<dbReference type="InterPro" id="IPR012258">
    <property type="entry name" value="Acyl-CoA_oxidase"/>
</dbReference>
<sequence>MAAKVNPDLARARAQATFDPLQLTNYLYGGPEKVKRKRFLQNMALQVYKEEGCQDFTDMNRDEAYTEALHKITVIYKKLAELGIQRDSPDAYVFRESILPRDGHPFSIHFIGRTTVAKQGSESQCAKWLPLFDSFQVISTYGQTELGH</sequence>
<comment type="pathway">
    <text evidence="1">Lipid metabolism; peroxisomal fatty acid beta-oxidation.</text>
</comment>
<feature type="domain" description="Acyl-coenzyme A oxidase N-terminal" evidence="2">
    <location>
        <begin position="20"/>
        <end position="138"/>
    </location>
</feature>
<dbReference type="PANTHER" id="PTHR10909">
    <property type="entry name" value="ELECTRON TRANSPORT OXIDOREDUCTASE"/>
    <property type="match status" value="1"/>
</dbReference>
<dbReference type="OrthoDB" id="6153683at2759"/>
<dbReference type="GO" id="GO:0055088">
    <property type="term" value="P:lipid homeostasis"/>
    <property type="evidence" value="ECO:0007669"/>
    <property type="project" value="TreeGrafter"/>
</dbReference>
<dbReference type="EMBL" id="RQTK01000778">
    <property type="protein sequence ID" value="RUS75013.1"/>
    <property type="molecule type" value="Genomic_DNA"/>
</dbReference>
<dbReference type="Pfam" id="PF14749">
    <property type="entry name" value="Acyl-CoA_ox_N"/>
    <property type="match status" value="1"/>
</dbReference>
<dbReference type="GO" id="GO:0003997">
    <property type="term" value="F:acyl-CoA oxidase activity"/>
    <property type="evidence" value="ECO:0007669"/>
    <property type="project" value="InterPro"/>
</dbReference>
<name>A0A3S0ZD64_ELYCH</name>
<organism evidence="3 4">
    <name type="scientific">Elysia chlorotica</name>
    <name type="common">Eastern emerald elysia</name>
    <name type="synonym">Sea slug</name>
    <dbReference type="NCBI Taxonomy" id="188477"/>
    <lineage>
        <taxon>Eukaryota</taxon>
        <taxon>Metazoa</taxon>
        <taxon>Spiralia</taxon>
        <taxon>Lophotrochozoa</taxon>
        <taxon>Mollusca</taxon>
        <taxon>Gastropoda</taxon>
        <taxon>Heterobranchia</taxon>
        <taxon>Euthyneura</taxon>
        <taxon>Panpulmonata</taxon>
        <taxon>Sacoglossa</taxon>
        <taxon>Placobranchoidea</taxon>
        <taxon>Plakobranchidae</taxon>
        <taxon>Elysia</taxon>
    </lineage>
</organism>
<accession>A0A3S0ZD64</accession>
<dbReference type="SUPFAM" id="SSF56645">
    <property type="entry name" value="Acyl-CoA dehydrogenase NM domain-like"/>
    <property type="match status" value="1"/>
</dbReference>
<feature type="non-terminal residue" evidence="3">
    <location>
        <position position="148"/>
    </location>
</feature>
<keyword evidence="4" id="KW-1185">Reference proteome</keyword>
<proteinExistence type="predicted"/>
<dbReference type="InterPro" id="IPR029320">
    <property type="entry name" value="Acyl-CoA_ox_N"/>
</dbReference>
<dbReference type="InterPro" id="IPR009100">
    <property type="entry name" value="AcylCoA_DH/oxidase_NM_dom_sf"/>
</dbReference>
<reference evidence="3 4" key="1">
    <citation type="submission" date="2019-01" db="EMBL/GenBank/DDBJ databases">
        <title>A draft genome assembly of the solar-powered sea slug Elysia chlorotica.</title>
        <authorList>
            <person name="Cai H."/>
            <person name="Li Q."/>
            <person name="Fang X."/>
            <person name="Li J."/>
            <person name="Curtis N.E."/>
            <person name="Altenburger A."/>
            <person name="Shibata T."/>
            <person name="Feng M."/>
            <person name="Maeda T."/>
            <person name="Schwartz J.A."/>
            <person name="Shigenobu S."/>
            <person name="Lundholm N."/>
            <person name="Nishiyama T."/>
            <person name="Yang H."/>
            <person name="Hasebe M."/>
            <person name="Li S."/>
            <person name="Pierce S.K."/>
            <person name="Wang J."/>
        </authorList>
    </citation>
    <scope>NUCLEOTIDE SEQUENCE [LARGE SCALE GENOMIC DNA]</scope>
    <source>
        <strain evidence="3">EC2010</strain>
        <tissue evidence="3">Whole organism of an adult</tissue>
    </source>
</reference>
<gene>
    <name evidence="3" type="ORF">EGW08_017236</name>
</gene>
<dbReference type="AlphaFoldDB" id="A0A3S0ZD64"/>
<evidence type="ECO:0000313" key="3">
    <source>
        <dbReference type="EMBL" id="RUS75013.1"/>
    </source>
</evidence>
<dbReference type="Proteomes" id="UP000271974">
    <property type="component" value="Unassembled WGS sequence"/>
</dbReference>
<evidence type="ECO:0000256" key="1">
    <source>
        <dbReference type="ARBA" id="ARBA00004846"/>
    </source>
</evidence>
<dbReference type="GO" id="GO:0071949">
    <property type="term" value="F:FAD binding"/>
    <property type="evidence" value="ECO:0007669"/>
    <property type="project" value="InterPro"/>
</dbReference>